<dbReference type="Pfam" id="PF06108">
    <property type="entry name" value="DUF952"/>
    <property type="match status" value="1"/>
</dbReference>
<dbReference type="Pfam" id="PF13410">
    <property type="entry name" value="GST_C_2"/>
    <property type="match status" value="1"/>
</dbReference>
<protein>
    <submittedName>
        <fullName evidence="2">Glutathione S-transferase domain protein</fullName>
    </submittedName>
</protein>
<dbReference type="GO" id="GO:0016740">
    <property type="term" value="F:transferase activity"/>
    <property type="evidence" value="ECO:0007669"/>
    <property type="project" value="UniProtKB-KW"/>
</dbReference>
<dbReference type="InterPro" id="IPR036282">
    <property type="entry name" value="Glutathione-S-Trfase_C_sf"/>
</dbReference>
<dbReference type="STRING" id="84588.SYNW0931"/>
<dbReference type="SUPFAM" id="SSF56399">
    <property type="entry name" value="ADP-ribosylation"/>
    <property type="match status" value="1"/>
</dbReference>
<dbReference type="eggNOG" id="COG3502">
    <property type="taxonomic scope" value="Bacteria"/>
</dbReference>
<dbReference type="EMBL" id="BX569691">
    <property type="protein sequence ID" value="CAE07446.1"/>
    <property type="molecule type" value="Genomic_DNA"/>
</dbReference>
<dbReference type="SUPFAM" id="SSF52833">
    <property type="entry name" value="Thioredoxin-like"/>
    <property type="match status" value="1"/>
</dbReference>
<reference evidence="2 3" key="1">
    <citation type="journal article" date="2003" name="Nature">
        <title>The genome of a motile marine Synechococcus.</title>
        <authorList>
            <person name="Palenik B."/>
            <person name="Brahamsha B."/>
            <person name="Larimer F."/>
            <person name="Land M."/>
            <person name="Hauser L."/>
            <person name="Chain P."/>
            <person name="Lamerdin J."/>
            <person name="Regala W."/>
            <person name="Allen E.A."/>
            <person name="McCarren J."/>
            <person name="Paulsen I."/>
            <person name="Dufresne A."/>
            <person name="Partensky F."/>
            <person name="Webb E."/>
            <person name="Waterbury J."/>
        </authorList>
    </citation>
    <scope>NUCLEOTIDE SEQUENCE [LARGE SCALE GENOMIC DNA]</scope>
    <source>
        <strain evidence="2 3">WH8102</strain>
    </source>
</reference>
<dbReference type="Gene3D" id="3.40.30.10">
    <property type="entry name" value="Glutaredoxin"/>
    <property type="match status" value="1"/>
</dbReference>
<dbReference type="InterPro" id="IPR004045">
    <property type="entry name" value="Glutathione_S-Trfase_N"/>
</dbReference>
<dbReference type="CDD" id="cd03060">
    <property type="entry name" value="GST_N_Omega_like"/>
    <property type="match status" value="1"/>
</dbReference>
<keyword evidence="3" id="KW-1185">Reference proteome</keyword>
<evidence type="ECO:0000313" key="3">
    <source>
        <dbReference type="Proteomes" id="UP000001422"/>
    </source>
</evidence>
<dbReference type="Gene3D" id="1.20.1050.10">
    <property type="match status" value="1"/>
</dbReference>
<dbReference type="KEGG" id="syw:SYNW0931"/>
<gene>
    <name evidence="2" type="ordered locus">SYNW0931</name>
</gene>
<dbReference type="PANTHER" id="PTHR43968">
    <property type="match status" value="1"/>
</dbReference>
<dbReference type="CDD" id="cd03196">
    <property type="entry name" value="GST_C_5"/>
    <property type="match status" value="1"/>
</dbReference>
<name>Q7U7Q0_PARMW</name>
<evidence type="ECO:0000259" key="1">
    <source>
        <dbReference type="PROSITE" id="PS50404"/>
    </source>
</evidence>
<dbReference type="RefSeq" id="WP_011127796.1">
    <property type="nucleotide sequence ID" value="NC_005070.1"/>
</dbReference>
<dbReference type="eggNOG" id="COG0625">
    <property type="taxonomic scope" value="Bacteria"/>
</dbReference>
<dbReference type="Gene3D" id="3.20.170.20">
    <property type="entry name" value="Protein of unknown function DUF952"/>
    <property type="match status" value="1"/>
</dbReference>
<dbReference type="PANTHER" id="PTHR43968:SF6">
    <property type="entry name" value="GLUTATHIONE S-TRANSFERASE OMEGA"/>
    <property type="match status" value="1"/>
</dbReference>
<dbReference type="HOGENOM" id="CLU_860327_0_0_3"/>
<organism evidence="2 3">
    <name type="scientific">Parasynechococcus marenigrum (strain WH8102)</name>
    <dbReference type="NCBI Taxonomy" id="84588"/>
    <lineage>
        <taxon>Bacteria</taxon>
        <taxon>Bacillati</taxon>
        <taxon>Cyanobacteriota</taxon>
        <taxon>Cyanophyceae</taxon>
        <taxon>Synechococcales</taxon>
        <taxon>Prochlorococcaceae</taxon>
        <taxon>Parasynechococcus</taxon>
        <taxon>Parasynechococcus marenigrum</taxon>
    </lineage>
</organism>
<feature type="domain" description="GST N-terminal" evidence="1">
    <location>
        <begin position="1"/>
        <end position="80"/>
    </location>
</feature>
<evidence type="ECO:0000313" key="2">
    <source>
        <dbReference type="EMBL" id="CAE07446.1"/>
    </source>
</evidence>
<dbReference type="InterPro" id="IPR050983">
    <property type="entry name" value="GST_Omega/HSP26"/>
</dbReference>
<dbReference type="Pfam" id="PF13417">
    <property type="entry name" value="GST_N_3"/>
    <property type="match status" value="1"/>
</dbReference>
<proteinExistence type="predicted"/>
<dbReference type="InterPro" id="IPR009297">
    <property type="entry name" value="DUF952"/>
</dbReference>
<dbReference type="PROSITE" id="PS50404">
    <property type="entry name" value="GST_NTER"/>
    <property type="match status" value="1"/>
</dbReference>
<dbReference type="Proteomes" id="UP000001422">
    <property type="component" value="Chromosome"/>
</dbReference>
<dbReference type="GO" id="GO:0005737">
    <property type="term" value="C:cytoplasm"/>
    <property type="evidence" value="ECO:0007669"/>
    <property type="project" value="TreeGrafter"/>
</dbReference>
<dbReference type="SUPFAM" id="SSF47616">
    <property type="entry name" value="GST C-terminal domain-like"/>
    <property type="match status" value="1"/>
</dbReference>
<dbReference type="InterPro" id="IPR036249">
    <property type="entry name" value="Thioredoxin-like_sf"/>
</dbReference>
<accession>Q7U7Q0</accession>
<sequence length="319" mass="36014">MLPILYSFRRCPYAMRARWALLEAGLLVQWREIELRAKPAAMLEASAKGTVPVLVLADGTVIEESLELMHWALAQADPRDCLGAGDLDPWVGENDGVFKHHLDRFKYSDRYPEADRSTHQQEGRAILKGWNDRIRAAGWLAGERMGLADAALWPFVRQWRIADPQGFDADPELEPLRGWLNRFLQAPAFERLMQRADPWDPGGQQHLFPADAIAVPTDQPLFHLALASDWHQAQNDGEYSVSTRGLMLEQVGFIHCSWREQVDATYDRFYADAGEVLLLEIDPALVSAPLRGDAIPTGELFPHLYGPLPLHAVRDVSHR</sequence>
<dbReference type="AlphaFoldDB" id="Q7U7Q0"/>